<comment type="cofactor">
    <cofactor evidence="1">
        <name>Fe(2+)</name>
        <dbReference type="ChEBI" id="CHEBI:29033"/>
    </cofactor>
</comment>
<protein>
    <submittedName>
        <fullName evidence="5">TauD/TfdA family dioxygenase</fullName>
    </submittedName>
</protein>
<evidence type="ECO:0000259" key="4">
    <source>
        <dbReference type="Pfam" id="PF02668"/>
    </source>
</evidence>
<dbReference type="SUPFAM" id="SSF51197">
    <property type="entry name" value="Clavaminate synthase-like"/>
    <property type="match status" value="1"/>
</dbReference>
<dbReference type="InterPro" id="IPR003819">
    <property type="entry name" value="TauD/TfdA-like"/>
</dbReference>
<comment type="caution">
    <text evidence="5">The sequence shown here is derived from an EMBL/GenBank/DDBJ whole genome shotgun (WGS) entry which is preliminary data.</text>
</comment>
<keyword evidence="2" id="KW-0560">Oxidoreductase</keyword>
<dbReference type="PANTHER" id="PTHR10696">
    <property type="entry name" value="GAMMA-BUTYROBETAINE HYDROXYLASE-RELATED"/>
    <property type="match status" value="1"/>
</dbReference>
<feature type="domain" description="TauD/TfdA-like" evidence="4">
    <location>
        <begin position="55"/>
        <end position="302"/>
    </location>
</feature>
<organism evidence="5 6">
    <name type="scientific">Ideonella oryzae</name>
    <dbReference type="NCBI Taxonomy" id="2937441"/>
    <lineage>
        <taxon>Bacteria</taxon>
        <taxon>Pseudomonadati</taxon>
        <taxon>Pseudomonadota</taxon>
        <taxon>Betaproteobacteria</taxon>
        <taxon>Burkholderiales</taxon>
        <taxon>Sphaerotilaceae</taxon>
        <taxon>Ideonella</taxon>
    </lineage>
</organism>
<sequence length="329" mass="37412">MSVILKEKIASRVAWKGSELARREDWIYRLSEASVAALDQALNAVQQRGLAFPGFTRADFPIPDFLAEEIRGFADELENGRGFIVIRGLPAERYTEDELSILYYGLGLHMGTPVTQNERGDLLGRVTNVGDLNKKTTRVYETNAYLPYHTDLSDVVGLLSIRKAKSGGLSSLVSAAAIYNEILEKYPEYMGLFYRPIYFAHLGEALPSLSPIFSQHEGKLACRYLRKYIELGQELRGLQLSRVEVEAFNLFDTLIHDQEFRLDMMMEPGDMQFCNNYVVMHSRTHFEDHEDLAQRRKLLRLWLKMPNARTLAPEFPGRNGIPARDMAGA</sequence>
<dbReference type="EMBL" id="JAMXMC010000012">
    <property type="protein sequence ID" value="MCO5978701.1"/>
    <property type="molecule type" value="Genomic_DNA"/>
</dbReference>
<evidence type="ECO:0000256" key="1">
    <source>
        <dbReference type="ARBA" id="ARBA00001954"/>
    </source>
</evidence>
<dbReference type="Proteomes" id="UP001204851">
    <property type="component" value="Unassembled WGS sequence"/>
</dbReference>
<keyword evidence="3" id="KW-0045">Antibiotic biosynthesis</keyword>
<dbReference type="InterPro" id="IPR050411">
    <property type="entry name" value="AlphaKG_dependent_hydroxylases"/>
</dbReference>
<gene>
    <name evidence="5" type="ORF">M0L44_18550</name>
</gene>
<evidence type="ECO:0000313" key="5">
    <source>
        <dbReference type="EMBL" id="MCO5978701.1"/>
    </source>
</evidence>
<evidence type="ECO:0000256" key="3">
    <source>
        <dbReference type="ARBA" id="ARBA00023194"/>
    </source>
</evidence>
<dbReference type="Gene3D" id="3.60.130.10">
    <property type="entry name" value="Clavaminate synthase-like"/>
    <property type="match status" value="1"/>
</dbReference>
<dbReference type="Pfam" id="PF02668">
    <property type="entry name" value="TauD"/>
    <property type="match status" value="1"/>
</dbReference>
<keyword evidence="5" id="KW-0223">Dioxygenase</keyword>
<evidence type="ECO:0000256" key="2">
    <source>
        <dbReference type="ARBA" id="ARBA00023002"/>
    </source>
</evidence>
<dbReference type="GO" id="GO:0051213">
    <property type="term" value="F:dioxygenase activity"/>
    <property type="evidence" value="ECO:0007669"/>
    <property type="project" value="UniProtKB-KW"/>
</dbReference>
<dbReference type="RefSeq" id="WP_252771492.1">
    <property type="nucleotide sequence ID" value="NZ_JAMXMC010000012.1"/>
</dbReference>
<keyword evidence="6" id="KW-1185">Reference proteome</keyword>
<evidence type="ECO:0000313" key="6">
    <source>
        <dbReference type="Proteomes" id="UP001204851"/>
    </source>
</evidence>
<accession>A0ABT1BT22</accession>
<dbReference type="PANTHER" id="PTHR10696:SF56">
    <property type="entry name" value="TAUD_TFDA-LIKE DOMAIN-CONTAINING PROTEIN"/>
    <property type="match status" value="1"/>
</dbReference>
<name>A0ABT1BT22_9BURK</name>
<proteinExistence type="predicted"/>
<dbReference type="InterPro" id="IPR042098">
    <property type="entry name" value="TauD-like_sf"/>
</dbReference>
<reference evidence="5 6" key="1">
    <citation type="submission" date="2022-06" db="EMBL/GenBank/DDBJ databases">
        <title>Ideonella sp. NS12-5 Genome sequencing and assembly.</title>
        <authorList>
            <person name="Jung Y."/>
        </authorList>
    </citation>
    <scope>NUCLEOTIDE SEQUENCE [LARGE SCALE GENOMIC DNA]</scope>
    <source>
        <strain evidence="5 6">NS12-5</strain>
    </source>
</reference>